<gene>
    <name evidence="3" type="ORF">BpHYR1_023439</name>
</gene>
<dbReference type="AlphaFoldDB" id="A0A3M7Q738"/>
<organism evidence="3 4">
    <name type="scientific">Brachionus plicatilis</name>
    <name type="common">Marine rotifer</name>
    <name type="synonym">Brachionus muelleri</name>
    <dbReference type="NCBI Taxonomy" id="10195"/>
    <lineage>
        <taxon>Eukaryota</taxon>
        <taxon>Metazoa</taxon>
        <taxon>Spiralia</taxon>
        <taxon>Gnathifera</taxon>
        <taxon>Rotifera</taxon>
        <taxon>Eurotatoria</taxon>
        <taxon>Monogononta</taxon>
        <taxon>Pseudotrocha</taxon>
        <taxon>Ploima</taxon>
        <taxon>Brachionidae</taxon>
        <taxon>Brachionus</taxon>
    </lineage>
</organism>
<reference evidence="3 4" key="1">
    <citation type="journal article" date="2018" name="Sci. Rep.">
        <title>Genomic signatures of local adaptation to the degree of environmental predictability in rotifers.</title>
        <authorList>
            <person name="Franch-Gras L."/>
            <person name="Hahn C."/>
            <person name="Garcia-Roger E.M."/>
            <person name="Carmona M.J."/>
            <person name="Serra M."/>
            <person name="Gomez A."/>
        </authorList>
    </citation>
    <scope>NUCLEOTIDE SEQUENCE [LARGE SCALE GENOMIC DNA]</scope>
    <source>
        <strain evidence="3">HYR1</strain>
    </source>
</reference>
<dbReference type="EMBL" id="REGN01007298">
    <property type="protein sequence ID" value="RNA06735.1"/>
    <property type="molecule type" value="Genomic_DNA"/>
</dbReference>
<name>A0A3M7Q738_BRAPC</name>
<feature type="domain" description="Ras-GAP" evidence="2">
    <location>
        <begin position="312"/>
        <end position="522"/>
    </location>
</feature>
<protein>
    <submittedName>
        <fullName evidence="3">Ras GTPase-activating 1</fullName>
    </submittedName>
</protein>
<dbReference type="PANTHER" id="PTHR10194:SF60">
    <property type="entry name" value="RAS GTPASE-ACTIVATING PROTEIN RASKOL"/>
    <property type="match status" value="1"/>
</dbReference>
<dbReference type="InterPro" id="IPR023152">
    <property type="entry name" value="RasGAP_CS"/>
</dbReference>
<evidence type="ECO:0000259" key="2">
    <source>
        <dbReference type="PROSITE" id="PS50018"/>
    </source>
</evidence>
<dbReference type="STRING" id="10195.A0A3M7Q738"/>
<dbReference type="SUPFAM" id="SSF48350">
    <property type="entry name" value="GTPase activation domain, GAP"/>
    <property type="match status" value="2"/>
</dbReference>
<dbReference type="InterPro" id="IPR001936">
    <property type="entry name" value="RasGAP_dom"/>
</dbReference>
<dbReference type="PANTHER" id="PTHR10194">
    <property type="entry name" value="RAS GTPASE-ACTIVATING PROTEINS"/>
    <property type="match status" value="1"/>
</dbReference>
<dbReference type="OrthoDB" id="1562946at2759"/>
<dbReference type="Proteomes" id="UP000276133">
    <property type="component" value="Unassembled WGS sequence"/>
</dbReference>
<dbReference type="SMART" id="SM00323">
    <property type="entry name" value="RasGAP"/>
    <property type="match status" value="1"/>
</dbReference>
<sequence>MNGTSSPMVHYLCAESLKSFKEWTEHIRPLCNPIQYNPFVCRPFMSSSSSSLSLSSSSSSSSPLNTSRTEQNYRILRTLNVDIHEARNVCFSGKPKAAKPTEPSNGQLLSPCVNNSVVSCSHGASPPKYHKDNMYYCLVMFNSEAIVASTRLATCHNPAAAAASGVPSQDAIWDDSFTFDNLPLDVKELKICLLVLAKPSNFSSSLVNNLKKLNNSSKVCEPMLLGCVSVRLDELINRGQCESWHAVEPAVHLDSKAEYEPTKCCIRIKVRFCEEKIYLNKHHYKLLSAYLLDESEHKNMSVLYEQVIPSTERPHFVQALLRLFIVKNKLIDMLKSFLQTDIDRCSDLSTLFRPATCSTSLMDQYMRVRCENFLHKVVEEPLVRIFKQGGKSFELDPAKCADASQREQNLFNFQVALKDLINSICNQNSVDLFPNELKHIFYLIKQNVHLKWIEQGNTASDDKLIRVYCVSAFVFLRLLCPALLNPKNFGLKFFTGRSLLYPAKNSDFNYYDIANQFAVFSPTFMFTLSPSPSSLIPSSSSNLSLFNQSSHQVNCFNVSSLLAGSGSSSSASSVQAGSYSDRHIKLLAKVLQTLANMTECKEPFMMPLSDFLSANKPNIIKFIEDISSVSEFEVDYLDLSDMEDEADDSSEHESLDRRFEVKAQFENASCKYLAILNRLLHSFIPQMKSYVQTLDAETDEACQLGRSIHRLIDILNDINK</sequence>
<dbReference type="Gene3D" id="1.10.506.10">
    <property type="entry name" value="GTPase Activation - p120gap, domain 1"/>
    <property type="match status" value="2"/>
</dbReference>
<dbReference type="InterPro" id="IPR008936">
    <property type="entry name" value="Rho_GTPase_activation_prot"/>
</dbReference>
<evidence type="ECO:0000256" key="1">
    <source>
        <dbReference type="ARBA" id="ARBA00022468"/>
    </source>
</evidence>
<dbReference type="PROSITE" id="PS50018">
    <property type="entry name" value="RAS_GTPASE_ACTIV_2"/>
    <property type="match status" value="1"/>
</dbReference>
<keyword evidence="1" id="KW-0343">GTPase activation</keyword>
<evidence type="ECO:0000313" key="3">
    <source>
        <dbReference type="EMBL" id="RNA06735.1"/>
    </source>
</evidence>
<keyword evidence="4" id="KW-1185">Reference proteome</keyword>
<dbReference type="Pfam" id="PF00616">
    <property type="entry name" value="RasGAP"/>
    <property type="match status" value="1"/>
</dbReference>
<proteinExistence type="predicted"/>
<comment type="caution">
    <text evidence="3">The sequence shown here is derived from an EMBL/GenBank/DDBJ whole genome shotgun (WGS) entry which is preliminary data.</text>
</comment>
<evidence type="ECO:0000313" key="4">
    <source>
        <dbReference type="Proteomes" id="UP000276133"/>
    </source>
</evidence>
<dbReference type="GO" id="GO:0005096">
    <property type="term" value="F:GTPase activator activity"/>
    <property type="evidence" value="ECO:0007669"/>
    <property type="project" value="UniProtKB-KW"/>
</dbReference>
<dbReference type="PROSITE" id="PS00509">
    <property type="entry name" value="RAS_GTPASE_ACTIV_1"/>
    <property type="match status" value="1"/>
</dbReference>
<dbReference type="InterPro" id="IPR039360">
    <property type="entry name" value="Ras_GTPase"/>
</dbReference>
<accession>A0A3M7Q738</accession>